<organism evidence="1 2">
    <name type="scientific">Methylorubrum populi</name>
    <dbReference type="NCBI Taxonomy" id="223967"/>
    <lineage>
        <taxon>Bacteria</taxon>
        <taxon>Pseudomonadati</taxon>
        <taxon>Pseudomonadota</taxon>
        <taxon>Alphaproteobacteria</taxon>
        <taxon>Hyphomicrobiales</taxon>
        <taxon>Methylobacteriaceae</taxon>
        <taxon>Methylorubrum</taxon>
    </lineage>
</organism>
<protein>
    <submittedName>
        <fullName evidence="1">DUF1800 domain-containing protein</fullName>
    </submittedName>
</protein>
<evidence type="ECO:0000313" key="2">
    <source>
        <dbReference type="Proteomes" id="UP000742631"/>
    </source>
</evidence>
<proteinExistence type="predicted"/>
<dbReference type="AlphaFoldDB" id="A0A921JEW8"/>
<evidence type="ECO:0000313" key="1">
    <source>
        <dbReference type="EMBL" id="HJE23363.1"/>
    </source>
</evidence>
<sequence length="514" mass="56774">MRFVIPFGSGLRARALLLALPILLEGVGPIRAAPPVTPSDNIAFLDRLSWGVTGTSFAEFQGKGRDRWLKEQLHPPLRPQLPQEVSRQIAALRAEGSLVERVRSLELQAKAASAEADPDLKKIAQQAYQGSLNAAARDAAATTLLHFLYSSDQLRERLTWFWFNRFNVHQGKANLRLLVGDYIDTAIRPHALGHFRDLLLATLRHPAMLRYLDNADNAVGHVNENYAREIMELHTMGVGSGYTQGDVEALARILTGVGVETRAEDPKLRPERQQDLIRDGLFIFNPNRHDYGDKLFLGHVIHGRGFAEVEDALDILCHHPATARNVSGALVTYFTGAEPSDAQRQQLATIFTRSDGNLAAVMEALIRSPEFTASLGTQTKDPIRYLLSALRLAYDGRVILNTGPIQNWLSRLGEGLFSRTTPDGYPLLQADWTGPGQMIARFEIARQIGSGSAGLFRPLGADAVEEPAFPLLQNALYFSTLAATLSEPTRASLSRAISPQDWNTLFLSSPEFMR</sequence>
<name>A0A921JEW8_9HYPH</name>
<reference evidence="1" key="2">
    <citation type="submission" date="2021-09" db="EMBL/GenBank/DDBJ databases">
        <authorList>
            <person name="Gilroy R."/>
        </authorList>
    </citation>
    <scope>NUCLEOTIDE SEQUENCE</scope>
    <source>
        <strain evidence="1">316</strain>
    </source>
</reference>
<dbReference type="EMBL" id="DYYG01000019">
    <property type="protein sequence ID" value="HJE23363.1"/>
    <property type="molecule type" value="Genomic_DNA"/>
</dbReference>
<gene>
    <name evidence="1" type="ORF">K8W01_06855</name>
</gene>
<dbReference type="Pfam" id="PF08811">
    <property type="entry name" value="DUF1800"/>
    <property type="match status" value="1"/>
</dbReference>
<reference evidence="1" key="1">
    <citation type="journal article" date="2021" name="PeerJ">
        <title>Extensive microbial diversity within the chicken gut microbiome revealed by metagenomics and culture.</title>
        <authorList>
            <person name="Gilroy R."/>
            <person name="Ravi A."/>
            <person name="Getino M."/>
            <person name="Pursley I."/>
            <person name="Horton D.L."/>
            <person name="Alikhan N.F."/>
            <person name="Baker D."/>
            <person name="Gharbi K."/>
            <person name="Hall N."/>
            <person name="Watson M."/>
            <person name="Adriaenssens E.M."/>
            <person name="Foster-Nyarko E."/>
            <person name="Jarju S."/>
            <person name="Secka A."/>
            <person name="Antonio M."/>
            <person name="Oren A."/>
            <person name="Chaudhuri R.R."/>
            <person name="La Ragione R."/>
            <person name="Hildebrand F."/>
            <person name="Pallen M.J."/>
        </authorList>
    </citation>
    <scope>NUCLEOTIDE SEQUENCE</scope>
    <source>
        <strain evidence="1">316</strain>
    </source>
</reference>
<dbReference type="Proteomes" id="UP000742631">
    <property type="component" value="Unassembled WGS sequence"/>
</dbReference>
<accession>A0A921JEW8</accession>
<comment type="caution">
    <text evidence="1">The sequence shown here is derived from an EMBL/GenBank/DDBJ whole genome shotgun (WGS) entry which is preliminary data.</text>
</comment>
<dbReference type="InterPro" id="IPR014917">
    <property type="entry name" value="DUF1800"/>
</dbReference>